<name>Q01XX8_SOLUE</name>
<feature type="transmembrane region" description="Helical" evidence="7">
    <location>
        <begin position="845"/>
        <end position="867"/>
    </location>
</feature>
<feature type="transmembrane region" description="Helical" evidence="7">
    <location>
        <begin position="759"/>
        <end position="783"/>
    </location>
</feature>
<feature type="domain" description="MacB-like periplasmic core" evidence="9">
    <location>
        <begin position="92"/>
        <end position="311"/>
    </location>
</feature>
<dbReference type="InterPro" id="IPR017800">
    <property type="entry name" value="ADOP"/>
</dbReference>
<dbReference type="KEGG" id="sus:Acid_4526"/>
<evidence type="ECO:0000259" key="9">
    <source>
        <dbReference type="Pfam" id="PF12704"/>
    </source>
</evidence>
<evidence type="ECO:0000256" key="7">
    <source>
        <dbReference type="SAM" id="Phobius"/>
    </source>
</evidence>
<organism evidence="10">
    <name type="scientific">Solibacter usitatus (strain Ellin6076)</name>
    <dbReference type="NCBI Taxonomy" id="234267"/>
    <lineage>
        <taxon>Bacteria</taxon>
        <taxon>Pseudomonadati</taxon>
        <taxon>Acidobacteriota</taxon>
        <taxon>Terriglobia</taxon>
        <taxon>Bryobacterales</taxon>
        <taxon>Solibacteraceae</taxon>
        <taxon>Candidatus Solibacter</taxon>
    </lineage>
</organism>
<feature type="transmembrane region" description="Helical" evidence="7">
    <location>
        <begin position="91"/>
        <end position="113"/>
    </location>
</feature>
<dbReference type="InParanoid" id="Q01XX8"/>
<feature type="transmembrane region" description="Helical" evidence="7">
    <location>
        <begin position="813"/>
        <end position="833"/>
    </location>
</feature>
<evidence type="ECO:0000256" key="2">
    <source>
        <dbReference type="ARBA" id="ARBA00022475"/>
    </source>
</evidence>
<evidence type="ECO:0000256" key="6">
    <source>
        <dbReference type="ARBA" id="ARBA00038076"/>
    </source>
</evidence>
<keyword evidence="4 7" id="KW-1133">Transmembrane helix</keyword>
<comment type="similarity">
    <text evidence="6">Belongs to the ABC-4 integral membrane protein family.</text>
</comment>
<dbReference type="EMBL" id="CP000473">
    <property type="protein sequence ID" value="ABJ85487.1"/>
    <property type="molecule type" value="Genomic_DNA"/>
</dbReference>
<feature type="transmembrane region" description="Helical" evidence="7">
    <location>
        <begin position="496"/>
        <end position="519"/>
    </location>
</feature>
<feature type="domain" description="ABC3 transporter permease C-terminal" evidence="8">
    <location>
        <begin position="762"/>
        <end position="875"/>
    </location>
</feature>
<feature type="domain" description="MacB-like periplasmic core" evidence="9">
    <location>
        <begin position="594"/>
        <end position="702"/>
    </location>
</feature>
<feature type="domain" description="ABC3 transporter permease C-terminal" evidence="8">
    <location>
        <begin position="355"/>
        <end position="468"/>
    </location>
</feature>
<dbReference type="PANTHER" id="PTHR30572:SF4">
    <property type="entry name" value="ABC TRANSPORTER PERMEASE YTRF"/>
    <property type="match status" value="1"/>
</dbReference>
<keyword evidence="3 7" id="KW-0812">Transmembrane</keyword>
<accession>Q01XX8</accession>
<evidence type="ECO:0008006" key="11">
    <source>
        <dbReference type="Google" id="ProtNLM"/>
    </source>
</evidence>
<evidence type="ECO:0000256" key="3">
    <source>
        <dbReference type="ARBA" id="ARBA00022692"/>
    </source>
</evidence>
<evidence type="ECO:0000256" key="1">
    <source>
        <dbReference type="ARBA" id="ARBA00004651"/>
    </source>
</evidence>
<protein>
    <recommendedName>
        <fullName evidence="11">Permease</fullName>
    </recommendedName>
</protein>
<gene>
    <name evidence="10" type="ordered locus">Acid_4526</name>
</gene>
<dbReference type="Pfam" id="PF12704">
    <property type="entry name" value="MacB_PCD"/>
    <property type="match status" value="2"/>
</dbReference>
<dbReference type="PANTHER" id="PTHR30572">
    <property type="entry name" value="MEMBRANE COMPONENT OF TRANSPORTER-RELATED"/>
    <property type="match status" value="1"/>
</dbReference>
<dbReference type="Pfam" id="PF02687">
    <property type="entry name" value="FtsX"/>
    <property type="match status" value="2"/>
</dbReference>
<dbReference type="AlphaFoldDB" id="Q01XX8"/>
<proteinExistence type="inferred from homology"/>
<dbReference type="HOGENOM" id="CLU_009433_1_0_0"/>
<feature type="transmembrane region" description="Helical" evidence="7">
    <location>
        <begin position="348"/>
        <end position="372"/>
    </location>
</feature>
<evidence type="ECO:0000256" key="4">
    <source>
        <dbReference type="ARBA" id="ARBA00022989"/>
    </source>
</evidence>
<dbReference type="InterPro" id="IPR003838">
    <property type="entry name" value="ABC3_permease_C"/>
</dbReference>
<keyword evidence="2" id="KW-1003">Cell membrane</keyword>
<feature type="transmembrane region" description="Helical" evidence="7">
    <location>
        <begin position="444"/>
        <end position="466"/>
    </location>
</feature>
<comment type="subcellular location">
    <subcellularLocation>
        <location evidence="1">Cell membrane</location>
        <topology evidence="1">Multi-pass membrane protein</topology>
    </subcellularLocation>
</comment>
<dbReference type="InterPro" id="IPR025857">
    <property type="entry name" value="MacB_PCD"/>
</dbReference>
<evidence type="ECO:0000313" key="10">
    <source>
        <dbReference type="EMBL" id="ABJ85487.1"/>
    </source>
</evidence>
<reference evidence="10" key="1">
    <citation type="submission" date="2006-10" db="EMBL/GenBank/DDBJ databases">
        <title>Complete sequence of Solibacter usitatus Ellin6076.</title>
        <authorList>
            <consortium name="US DOE Joint Genome Institute"/>
            <person name="Copeland A."/>
            <person name="Lucas S."/>
            <person name="Lapidus A."/>
            <person name="Barry K."/>
            <person name="Detter J.C."/>
            <person name="Glavina del Rio T."/>
            <person name="Hammon N."/>
            <person name="Israni S."/>
            <person name="Dalin E."/>
            <person name="Tice H."/>
            <person name="Pitluck S."/>
            <person name="Thompson L.S."/>
            <person name="Brettin T."/>
            <person name="Bruce D."/>
            <person name="Han C."/>
            <person name="Tapia R."/>
            <person name="Gilna P."/>
            <person name="Schmutz J."/>
            <person name="Larimer F."/>
            <person name="Land M."/>
            <person name="Hauser L."/>
            <person name="Kyrpides N."/>
            <person name="Mikhailova N."/>
            <person name="Janssen P.H."/>
            <person name="Kuske C.R."/>
            <person name="Richardson P."/>
        </authorList>
    </citation>
    <scope>NUCLEOTIDE SEQUENCE</scope>
    <source>
        <strain evidence="10">Ellin6076</strain>
    </source>
</reference>
<dbReference type="GO" id="GO:0022857">
    <property type="term" value="F:transmembrane transporter activity"/>
    <property type="evidence" value="ECO:0007669"/>
    <property type="project" value="TreeGrafter"/>
</dbReference>
<dbReference type="STRING" id="234267.Acid_4526"/>
<dbReference type="GO" id="GO:0005886">
    <property type="term" value="C:plasma membrane"/>
    <property type="evidence" value="ECO:0007669"/>
    <property type="project" value="UniProtKB-SubCell"/>
</dbReference>
<feature type="transmembrane region" description="Helical" evidence="7">
    <location>
        <begin position="404"/>
        <end position="424"/>
    </location>
</feature>
<sequence>MPAKEPLQDRVYRGLLRVLPFDFRSEFGEDMEETFREQRAATERRQGTAGVLRMWRATIADILRMAPREHVTVLTQDTRFALRMMRKNRGYTLAAVLILGLGIGANTSIFSVVNSVILKPLPYTDGNRLVIVRQQGAHNGVTDMRFSVAEINDYRQRNRSLTGLVEYHGMSFTLLGGTEPHQVRTGVVSAGFFNFFGVKPLLGRTFVEDEEKPGAQPVLVLSYEFWRNQERGDPNIIGKKYQMNDRAHIVIGVLPPIPQYPNENDVYMTTTSCPFRMNAGFIGNRNRRMMSVFGRLKPWVTLDAARRDLARVAADLTAEYPASYTAQLGYGIGAVALREELTHDATPLLWTLLGAAGFVLLIACANVANLILARMARREKELTIRTAMGAGAGRLLRQLLTESLLMALLAAAVGVAFAYGATGLLTRFAGQLTPRAREISLDGWVLGFAVLCATVTTVVCGTLAAMQTRVNVAGSLKENGAQSAPHASRSLVRSTLIAAQVAFSYMLLIGAGLMVHSLIQLERVDPGFAPERLFAVGIDLNFTKYPDAPSRRLAARRLLDRVQAIPGVISAACASSFPMDPDNTNFGSGVVRFRVYGDSRPDTELPPVSAVRRITPDYFRTVGIPLVAGRAFREADSEEAPNVYIVNRSLALRAWKNEDPIGKRITFDGEHYGEIVGVAGDVHEFGPGLGAPIQVYRPVAQQPFVGALLVRGAGDPRALIATVRRAALEANPESAVTKIQTLEEARSLSTASPRTTTRLFGLFAALALVIAVAGIGSMLALWVRQRMREIGIRIALGAGPGDILATVVRQGMVLVAIGLACGLAGALALTRLLKNLLFEVTPTDAPTYAAVSVLLLAAALLACWVPARRAARIDPQIALRCE</sequence>
<keyword evidence="5 7" id="KW-0472">Membrane</keyword>
<dbReference type="eggNOG" id="COG0577">
    <property type="taxonomic scope" value="Bacteria"/>
</dbReference>
<dbReference type="OrthoDB" id="9770036at2"/>
<dbReference type="NCBIfam" id="TIGR03434">
    <property type="entry name" value="ADOP"/>
    <property type="match status" value="1"/>
</dbReference>
<evidence type="ECO:0000259" key="8">
    <source>
        <dbReference type="Pfam" id="PF02687"/>
    </source>
</evidence>
<dbReference type="InterPro" id="IPR050250">
    <property type="entry name" value="Macrolide_Exporter_MacB"/>
</dbReference>
<evidence type="ECO:0000256" key="5">
    <source>
        <dbReference type="ARBA" id="ARBA00023136"/>
    </source>
</evidence>